<evidence type="ECO:0000313" key="3">
    <source>
        <dbReference type="Proteomes" id="UP000501991"/>
    </source>
</evidence>
<keyword evidence="3" id="KW-1185">Reference proteome</keyword>
<dbReference type="SUPFAM" id="SSF50341">
    <property type="entry name" value="CheW-like"/>
    <property type="match status" value="1"/>
</dbReference>
<gene>
    <name evidence="2" type="ORF">G3580_04145</name>
</gene>
<accession>A0A6C1B1P0</accession>
<dbReference type="InterPro" id="IPR036061">
    <property type="entry name" value="CheW-like_dom_sf"/>
</dbReference>
<dbReference type="KEGG" id="azq:G3580_04145"/>
<reference evidence="2 3" key="1">
    <citation type="submission" date="2020-02" db="EMBL/GenBank/DDBJ databases">
        <title>Nitrogenibacter mangrovi gen. nov., sp. nov. isolated from mangrove sediment, a denitrifying betaproteobacterium.</title>
        <authorList>
            <person name="Liao H."/>
            <person name="Tian Y."/>
        </authorList>
    </citation>
    <scope>NUCLEOTIDE SEQUENCE [LARGE SCALE GENOMIC DNA]</scope>
    <source>
        <strain evidence="2 3">M9-3-2</strain>
    </source>
</reference>
<protein>
    <submittedName>
        <fullName evidence="2">Chemotaxis protein CheW</fullName>
    </submittedName>
</protein>
<organism evidence="2 3">
    <name type="scientific">Nitrogeniibacter mangrovi</name>
    <dbReference type="NCBI Taxonomy" id="2016596"/>
    <lineage>
        <taxon>Bacteria</taxon>
        <taxon>Pseudomonadati</taxon>
        <taxon>Pseudomonadota</taxon>
        <taxon>Betaproteobacteria</taxon>
        <taxon>Rhodocyclales</taxon>
        <taxon>Zoogloeaceae</taxon>
        <taxon>Nitrogeniibacter</taxon>
    </lineage>
</organism>
<dbReference type="GO" id="GO:0006935">
    <property type="term" value="P:chemotaxis"/>
    <property type="evidence" value="ECO:0007669"/>
    <property type="project" value="InterPro"/>
</dbReference>
<evidence type="ECO:0000313" key="2">
    <source>
        <dbReference type="EMBL" id="QID16899.1"/>
    </source>
</evidence>
<dbReference type="SMART" id="SM00260">
    <property type="entry name" value="CheW"/>
    <property type="match status" value="1"/>
</dbReference>
<feature type="domain" description="CheW-like" evidence="1">
    <location>
        <begin position="26"/>
        <end position="164"/>
    </location>
</feature>
<dbReference type="Proteomes" id="UP000501991">
    <property type="component" value="Chromosome"/>
</dbReference>
<sequence length="170" mass="18188">MAKRVSLREFQEGLVRRLADAQSAPRRDLLGLAAGSAHWLLDLSDAGEILPVPALATVPLTRHWFRGLANVRGTLFGIVDLSAFCGGPLISPGGAARLVLIGQRHGANCGLLVSATTGLRSPDDFDLDADTPPEHAWVSRTLRDTHGRPWQHIDAPRLLGHPAFLEASAA</sequence>
<dbReference type="AlphaFoldDB" id="A0A6C1B1P0"/>
<dbReference type="GO" id="GO:0007165">
    <property type="term" value="P:signal transduction"/>
    <property type="evidence" value="ECO:0007669"/>
    <property type="project" value="InterPro"/>
</dbReference>
<dbReference type="RefSeq" id="WP_173764069.1">
    <property type="nucleotide sequence ID" value="NZ_CP048836.1"/>
</dbReference>
<dbReference type="EMBL" id="CP048836">
    <property type="protein sequence ID" value="QID16899.1"/>
    <property type="molecule type" value="Genomic_DNA"/>
</dbReference>
<dbReference type="Gene3D" id="2.40.50.180">
    <property type="entry name" value="CheA-289, Domain 4"/>
    <property type="match status" value="1"/>
</dbReference>
<name>A0A6C1B1P0_9RHOO</name>
<dbReference type="PROSITE" id="PS50851">
    <property type="entry name" value="CHEW"/>
    <property type="match status" value="1"/>
</dbReference>
<proteinExistence type="predicted"/>
<dbReference type="Pfam" id="PF01584">
    <property type="entry name" value="CheW"/>
    <property type="match status" value="1"/>
</dbReference>
<dbReference type="InterPro" id="IPR002545">
    <property type="entry name" value="CheW-lke_dom"/>
</dbReference>
<evidence type="ECO:0000259" key="1">
    <source>
        <dbReference type="PROSITE" id="PS50851"/>
    </source>
</evidence>